<feature type="transmembrane region" description="Helical" evidence="10">
    <location>
        <begin position="276"/>
        <end position="297"/>
    </location>
</feature>
<evidence type="ECO:0000256" key="4">
    <source>
        <dbReference type="ARBA" id="ARBA00023040"/>
    </source>
</evidence>
<evidence type="ECO:0000259" key="11">
    <source>
        <dbReference type="PROSITE" id="PS50262"/>
    </source>
</evidence>
<evidence type="ECO:0000256" key="5">
    <source>
        <dbReference type="ARBA" id="ARBA00023136"/>
    </source>
</evidence>
<dbReference type="InterPro" id="IPR000276">
    <property type="entry name" value="GPCR_Rhodpsn"/>
</dbReference>
<feature type="transmembrane region" description="Helical" evidence="10">
    <location>
        <begin position="244"/>
        <end position="264"/>
    </location>
</feature>
<evidence type="ECO:0000256" key="2">
    <source>
        <dbReference type="ARBA" id="ARBA00022692"/>
    </source>
</evidence>
<keyword evidence="6 8" id="KW-0675">Receptor</keyword>
<keyword evidence="3 10" id="KW-1133">Transmembrane helix</keyword>
<feature type="transmembrane region" description="Helical" evidence="10">
    <location>
        <begin position="396"/>
        <end position="416"/>
    </location>
</feature>
<feature type="compositionally biased region" description="Low complexity" evidence="9">
    <location>
        <begin position="23"/>
        <end position="34"/>
    </location>
</feature>
<dbReference type="PANTHER" id="PTHR11334">
    <property type="entry name" value="MAS-RELATED G-PROTEIN COUPLED RECEPTOR"/>
    <property type="match status" value="1"/>
</dbReference>
<reference evidence="12" key="2">
    <citation type="submission" date="2025-08" db="UniProtKB">
        <authorList>
            <consortium name="Ensembl"/>
        </authorList>
    </citation>
    <scope>IDENTIFICATION</scope>
    <source>
        <strain evidence="12">breed Abyssinian</strain>
    </source>
</reference>
<keyword evidence="2 8" id="KW-0812">Transmembrane</keyword>
<dbReference type="PRINTS" id="PR02112">
    <property type="entry name" value="MRGPCRF"/>
</dbReference>
<dbReference type="PROSITE" id="PS00237">
    <property type="entry name" value="G_PROTEIN_RECEP_F1_1"/>
    <property type="match status" value="1"/>
</dbReference>
<dbReference type="PRINTS" id="PR00237">
    <property type="entry name" value="GPCRRHODOPSN"/>
</dbReference>
<dbReference type="InterPro" id="IPR017452">
    <property type="entry name" value="GPCR_Rhodpsn_7TM"/>
</dbReference>
<evidence type="ECO:0000313" key="13">
    <source>
        <dbReference type="Proteomes" id="UP000823872"/>
    </source>
</evidence>
<reference evidence="12 13" key="1">
    <citation type="submission" date="2021-02" db="EMBL/GenBank/DDBJ databases">
        <title>Safari Cat Assemblies.</title>
        <authorList>
            <person name="Bredemeyer K.R."/>
            <person name="Murphy W.J."/>
        </authorList>
    </citation>
    <scope>NUCLEOTIDE SEQUENCE [LARGE SCALE GENOMIC DNA]</scope>
</reference>
<feature type="region of interest" description="Disordered" evidence="9">
    <location>
        <begin position="515"/>
        <end position="538"/>
    </location>
</feature>
<comment type="similarity">
    <text evidence="8">Belongs to the G-protein coupled receptor 1 family.</text>
</comment>
<dbReference type="Ensembl" id="ENSFCTT00005093727.1">
    <property type="protein sequence ID" value="ENSFCTP00005062212.1"/>
    <property type="gene ID" value="ENSFCTG00005034116.1"/>
</dbReference>
<protein>
    <submittedName>
        <fullName evidence="12">MAS related GPR family member F</fullName>
    </submittedName>
</protein>
<dbReference type="CDD" id="cd15109">
    <property type="entry name" value="7tmA_MrgprF"/>
    <property type="match status" value="1"/>
</dbReference>
<accession>A0ABI8ASH1</accession>
<evidence type="ECO:0000256" key="8">
    <source>
        <dbReference type="RuleBase" id="RU000688"/>
    </source>
</evidence>
<keyword evidence="5 10" id="KW-0472">Membrane</keyword>
<dbReference type="Proteomes" id="UP000823872">
    <property type="component" value="Chromosome D1"/>
</dbReference>
<dbReference type="PANTHER" id="PTHR11334:SF3">
    <property type="entry name" value="MAS-RELATED G-PROTEIN COUPLED RECEPTOR MEMBER F"/>
    <property type="match status" value="1"/>
</dbReference>
<evidence type="ECO:0000256" key="3">
    <source>
        <dbReference type="ARBA" id="ARBA00022989"/>
    </source>
</evidence>
<evidence type="ECO:0000313" key="12">
    <source>
        <dbReference type="Ensembl" id="ENSFCTP00005062212.1"/>
    </source>
</evidence>
<dbReference type="InterPro" id="IPR026228">
    <property type="entry name" value="MRGPCRF"/>
</dbReference>
<feature type="compositionally biased region" description="Low complexity" evidence="9">
    <location>
        <begin position="1"/>
        <end position="15"/>
    </location>
</feature>
<feature type="transmembrane region" description="Helical" evidence="10">
    <location>
        <begin position="436"/>
        <end position="457"/>
    </location>
</feature>
<name>A0ABI8ASH1_FELCA</name>
<evidence type="ECO:0000256" key="10">
    <source>
        <dbReference type="SAM" id="Phobius"/>
    </source>
</evidence>
<dbReference type="InterPro" id="IPR026234">
    <property type="entry name" value="MRGPCRFAMILY"/>
</dbReference>
<feature type="compositionally biased region" description="Basic and acidic residues" evidence="9">
    <location>
        <begin position="44"/>
        <end position="54"/>
    </location>
</feature>
<evidence type="ECO:0000256" key="1">
    <source>
        <dbReference type="ARBA" id="ARBA00004141"/>
    </source>
</evidence>
<reference evidence="12" key="3">
    <citation type="submission" date="2025-09" db="UniProtKB">
        <authorList>
            <consortium name="Ensembl"/>
        </authorList>
    </citation>
    <scope>IDENTIFICATION</scope>
    <source>
        <strain evidence="12">breed Abyssinian</strain>
    </source>
</reference>
<keyword evidence="7 8" id="KW-0807">Transducer</keyword>
<feature type="region of interest" description="Disordered" evidence="9">
    <location>
        <begin position="1"/>
        <end position="77"/>
    </location>
</feature>
<feature type="region of interest" description="Disordered" evidence="9">
    <location>
        <begin position="144"/>
        <end position="178"/>
    </location>
</feature>
<evidence type="ECO:0000256" key="6">
    <source>
        <dbReference type="ARBA" id="ARBA00023170"/>
    </source>
</evidence>
<feature type="domain" description="G-protein coupled receptors family 1 profile" evidence="11">
    <location>
        <begin position="256"/>
        <end position="486"/>
    </location>
</feature>
<dbReference type="PROSITE" id="PS50262">
    <property type="entry name" value="G_PROTEIN_RECEP_F1_2"/>
    <property type="match status" value="1"/>
</dbReference>
<dbReference type="Gene3D" id="1.20.1070.10">
    <property type="entry name" value="Rhodopsin 7-helix transmembrane proteins"/>
    <property type="match status" value="1"/>
</dbReference>
<dbReference type="SUPFAM" id="SSF81321">
    <property type="entry name" value="Family A G protein-coupled receptor-like"/>
    <property type="match status" value="1"/>
</dbReference>
<organism evidence="12 13">
    <name type="scientific">Felis catus</name>
    <name type="common">Cat</name>
    <name type="synonym">Felis silvestris catus</name>
    <dbReference type="NCBI Taxonomy" id="9685"/>
    <lineage>
        <taxon>Eukaryota</taxon>
        <taxon>Metazoa</taxon>
        <taxon>Chordata</taxon>
        <taxon>Craniata</taxon>
        <taxon>Vertebrata</taxon>
        <taxon>Euteleostomi</taxon>
        <taxon>Mammalia</taxon>
        <taxon>Eutheria</taxon>
        <taxon>Laurasiatheria</taxon>
        <taxon>Carnivora</taxon>
        <taxon>Feliformia</taxon>
        <taxon>Felidae</taxon>
        <taxon>Felinae</taxon>
        <taxon>Felis</taxon>
    </lineage>
</organism>
<evidence type="ECO:0000256" key="7">
    <source>
        <dbReference type="ARBA" id="ARBA00023224"/>
    </source>
</evidence>
<keyword evidence="4 8" id="KW-0297">G-protein coupled receptor</keyword>
<feature type="transmembrane region" description="Helical" evidence="10">
    <location>
        <begin position="309"/>
        <end position="333"/>
    </location>
</feature>
<proteinExistence type="inferred from homology"/>
<feature type="transmembrane region" description="Helical" evidence="10">
    <location>
        <begin position="354"/>
        <end position="376"/>
    </location>
</feature>
<dbReference type="PRINTS" id="PR02108">
    <property type="entry name" value="MRGPCRFAMILY"/>
</dbReference>
<gene>
    <name evidence="12" type="primary">MRGPRF</name>
</gene>
<keyword evidence="13" id="KW-1185">Reference proteome</keyword>
<dbReference type="GeneTree" id="ENSGT01030000234639"/>
<comment type="subcellular location">
    <subcellularLocation>
        <location evidence="1">Membrane</location>
        <topology evidence="1">Multi-pass membrane protein</topology>
    </subcellularLocation>
</comment>
<dbReference type="Pfam" id="PF00001">
    <property type="entry name" value="7tm_1"/>
    <property type="match status" value="1"/>
</dbReference>
<sequence>MPSGSQSQASGQPGAVSPEQPSGAARAQGRGTAGLPKQCSGQHDVTRPGDERPARPGRWGGGGRLPSGAFLPEASSQLGLGPSSPLLLPFPLPPGLELGLGRVLLPKQGPSSLCSELAFSEAPASALGWPAALAGRRPEAGVVLQEGETSEDLGSCSPARREPRAGLSAFSSKGRCAGPRAMSGAVRSLDSPGLEMVGNCSWEAHPGDRNKMCPGVSEAPALYGRGFLTIEQIATPPPPAVMDYIFLLLCLCGLVGNGLVLWFFGFSIKRSPFSVYFLHLAGADAGYLCSKAVLSVLNTGGFLGTFAAYVRAVCRVAGLCMFVAGVSLLPAISSERCLSVVFPAWFWRRRPKRLSAVACALLWALSLLVTTVHNYFCVFLGHRASGVGCRHMDAFLGILLFLVFCPLMVLPCLVLILHTECRARRRQRSAKLSHVVLAMVSVFLVSSIYLGVDWFLFWVFQIPAPFPEYVTDLCICINSSAKPVVYFLAGRDKSQRLWEPLRVVFQRALRDGAELGEAGGGTPNTVTMEMQCPSGNAS</sequence>
<evidence type="ECO:0000256" key="9">
    <source>
        <dbReference type="SAM" id="MobiDB-lite"/>
    </source>
</evidence>
<feature type="compositionally biased region" description="Polar residues" evidence="9">
    <location>
        <begin position="523"/>
        <end position="538"/>
    </location>
</feature>